<evidence type="ECO:0000313" key="2">
    <source>
        <dbReference type="EMBL" id="CBH14578.1"/>
    </source>
</evidence>
<proteinExistence type="predicted"/>
<keyword evidence="1" id="KW-0812">Transmembrane</keyword>
<reference evidence="3" key="1">
    <citation type="journal article" date="2010" name="PLoS Negl. Trop. Dis.">
        <title>The genome sequence of Trypanosoma brucei gambiense, causative agent of chronic human african trypanosomiasis.</title>
        <authorList>
            <person name="Jackson A.P."/>
            <person name="Sanders M."/>
            <person name="Berry A."/>
            <person name="McQuillan J."/>
            <person name="Aslett M.A."/>
            <person name="Quail M.A."/>
            <person name="Chukualim B."/>
            <person name="Capewell P."/>
            <person name="MacLeod A."/>
            <person name="Melville S.E."/>
            <person name="Gibson W."/>
            <person name="Barry J.D."/>
            <person name="Berriman M."/>
            <person name="Hertz-Fowler C."/>
        </authorList>
    </citation>
    <scope>NUCLEOTIDE SEQUENCE [LARGE SCALE GENOMIC DNA]</scope>
    <source>
        <strain evidence="3">MHOM/CI/86/DAL972</strain>
    </source>
</reference>
<feature type="transmembrane region" description="Helical" evidence="1">
    <location>
        <begin position="84"/>
        <end position="103"/>
    </location>
</feature>
<dbReference type="AlphaFoldDB" id="C9ZYS9"/>
<name>C9ZYS9_TRYB9</name>
<organism evidence="2 3">
    <name type="scientific">Trypanosoma brucei gambiense (strain MHOM/CI/86/DAL972)</name>
    <dbReference type="NCBI Taxonomy" id="679716"/>
    <lineage>
        <taxon>Eukaryota</taxon>
        <taxon>Discoba</taxon>
        <taxon>Euglenozoa</taxon>
        <taxon>Kinetoplastea</taxon>
        <taxon>Metakinetoplastina</taxon>
        <taxon>Trypanosomatida</taxon>
        <taxon>Trypanosomatidae</taxon>
        <taxon>Trypanosoma</taxon>
    </lineage>
</organism>
<feature type="transmembrane region" description="Helical" evidence="1">
    <location>
        <begin position="26"/>
        <end position="51"/>
    </location>
</feature>
<dbReference type="KEGG" id="tbg:TbgDal_IX6540"/>
<dbReference type="RefSeq" id="XP_011776844.1">
    <property type="nucleotide sequence ID" value="XM_011778542.1"/>
</dbReference>
<dbReference type="EMBL" id="FN554972">
    <property type="protein sequence ID" value="CBH14578.1"/>
    <property type="molecule type" value="Genomic_DNA"/>
</dbReference>
<dbReference type="Proteomes" id="UP000002316">
    <property type="component" value="Chromosome 9"/>
</dbReference>
<accession>C9ZYS9</accession>
<keyword evidence="1" id="KW-1133">Transmembrane helix</keyword>
<dbReference type="GeneID" id="23860691"/>
<evidence type="ECO:0000256" key="1">
    <source>
        <dbReference type="SAM" id="Phobius"/>
    </source>
</evidence>
<keyword evidence="1" id="KW-0472">Membrane</keyword>
<feature type="transmembrane region" description="Helical" evidence="1">
    <location>
        <begin position="109"/>
        <end position="126"/>
    </location>
</feature>
<evidence type="ECO:0000313" key="3">
    <source>
        <dbReference type="Proteomes" id="UP000002316"/>
    </source>
</evidence>
<gene>
    <name evidence="2" type="ORF">TbgDal_IX6540</name>
</gene>
<sequence length="145" mass="16794">MTFFFFFMCICTGRHLEGVGSLLSLSFFSLFFFLSFCYCFSIGLSFLNFFFHFTFSHSISPTLLPNYSLHAFVLLLKGYMRRRLLFFLFCSICCVLCNFATAVKRRKGVRAVGNFFVFFVFVFLSVERIDFSWGDIQSEKGSKGG</sequence>
<protein>
    <submittedName>
        <fullName evidence="2">Uncharacterized protein</fullName>
    </submittedName>
</protein>